<organism evidence="2 3">
    <name type="scientific">Liparis tanakae</name>
    <name type="common">Tanaka's snailfish</name>
    <dbReference type="NCBI Taxonomy" id="230148"/>
    <lineage>
        <taxon>Eukaryota</taxon>
        <taxon>Metazoa</taxon>
        <taxon>Chordata</taxon>
        <taxon>Craniata</taxon>
        <taxon>Vertebrata</taxon>
        <taxon>Euteleostomi</taxon>
        <taxon>Actinopterygii</taxon>
        <taxon>Neopterygii</taxon>
        <taxon>Teleostei</taxon>
        <taxon>Neoteleostei</taxon>
        <taxon>Acanthomorphata</taxon>
        <taxon>Eupercaria</taxon>
        <taxon>Perciformes</taxon>
        <taxon>Cottioidei</taxon>
        <taxon>Cottales</taxon>
        <taxon>Liparidae</taxon>
        <taxon>Liparis</taxon>
    </lineage>
</organism>
<proteinExistence type="predicted"/>
<evidence type="ECO:0000256" key="1">
    <source>
        <dbReference type="SAM" id="MobiDB-lite"/>
    </source>
</evidence>
<dbReference type="Proteomes" id="UP000314294">
    <property type="component" value="Unassembled WGS sequence"/>
</dbReference>
<accession>A0A4Z2IS64</accession>
<reference evidence="2 3" key="1">
    <citation type="submission" date="2019-03" db="EMBL/GenBank/DDBJ databases">
        <title>First draft genome of Liparis tanakae, snailfish: a comprehensive survey of snailfish specific genes.</title>
        <authorList>
            <person name="Kim W."/>
            <person name="Song I."/>
            <person name="Jeong J.-H."/>
            <person name="Kim D."/>
            <person name="Kim S."/>
            <person name="Ryu S."/>
            <person name="Song J.Y."/>
            <person name="Lee S.K."/>
        </authorList>
    </citation>
    <scope>NUCLEOTIDE SEQUENCE [LARGE SCALE GENOMIC DNA]</scope>
    <source>
        <tissue evidence="2">Muscle</tissue>
    </source>
</reference>
<evidence type="ECO:0000313" key="2">
    <source>
        <dbReference type="EMBL" id="TNN80438.1"/>
    </source>
</evidence>
<keyword evidence="3" id="KW-1185">Reference proteome</keyword>
<dbReference type="AlphaFoldDB" id="A0A4Z2IS64"/>
<feature type="compositionally biased region" description="Basic and acidic residues" evidence="1">
    <location>
        <begin position="30"/>
        <end position="39"/>
    </location>
</feature>
<comment type="caution">
    <text evidence="2">The sequence shown here is derived from an EMBL/GenBank/DDBJ whole genome shotgun (WGS) entry which is preliminary data.</text>
</comment>
<name>A0A4Z2IS64_9TELE</name>
<feature type="region of interest" description="Disordered" evidence="1">
    <location>
        <begin position="1"/>
        <end position="61"/>
    </location>
</feature>
<feature type="compositionally biased region" description="Polar residues" evidence="1">
    <location>
        <begin position="8"/>
        <end position="28"/>
    </location>
</feature>
<dbReference type="EMBL" id="SRLO01000055">
    <property type="protein sequence ID" value="TNN80438.1"/>
    <property type="molecule type" value="Genomic_DNA"/>
</dbReference>
<protein>
    <submittedName>
        <fullName evidence="2">Uncharacterized protein</fullName>
    </submittedName>
</protein>
<sequence length="77" mass="8669">MPKPDPESSGTRWTNESEPRSPSYTPNRQVEVEAQREHSAVSVLQSREEGQSDPTAMPRHLQPWHITALARLGPPLQ</sequence>
<evidence type="ECO:0000313" key="3">
    <source>
        <dbReference type="Proteomes" id="UP000314294"/>
    </source>
</evidence>
<gene>
    <name evidence="2" type="ORF">EYF80_009462</name>
</gene>